<dbReference type="InterPro" id="IPR018062">
    <property type="entry name" value="HTH_AraC-typ_CS"/>
</dbReference>
<dbReference type="EMBL" id="JBBEUB010000008">
    <property type="protein sequence ID" value="MEJ2904902.1"/>
    <property type="molecule type" value="Genomic_DNA"/>
</dbReference>
<keyword evidence="2" id="KW-0238">DNA-binding</keyword>
<evidence type="ECO:0000256" key="3">
    <source>
        <dbReference type="ARBA" id="ARBA00023163"/>
    </source>
</evidence>
<dbReference type="InterPro" id="IPR020449">
    <property type="entry name" value="Tscrpt_reg_AraC-type_HTH"/>
</dbReference>
<dbReference type="Gene3D" id="1.10.10.60">
    <property type="entry name" value="Homeodomain-like"/>
    <property type="match status" value="2"/>
</dbReference>
<feature type="domain" description="HTH araC/xylS-type" evidence="4">
    <location>
        <begin position="186"/>
        <end position="284"/>
    </location>
</feature>
<dbReference type="InterPro" id="IPR009057">
    <property type="entry name" value="Homeodomain-like_sf"/>
</dbReference>
<evidence type="ECO:0000259" key="4">
    <source>
        <dbReference type="PROSITE" id="PS01124"/>
    </source>
</evidence>
<comment type="caution">
    <text evidence="5">The sequence shown here is derived from an EMBL/GenBank/DDBJ whole genome shotgun (WGS) entry which is preliminary data.</text>
</comment>
<dbReference type="PROSITE" id="PS01124">
    <property type="entry name" value="HTH_ARAC_FAMILY_2"/>
    <property type="match status" value="1"/>
</dbReference>
<dbReference type="Pfam" id="PF12833">
    <property type="entry name" value="HTH_18"/>
    <property type="match status" value="1"/>
</dbReference>
<organism evidence="5 6">
    <name type="scientific">Pedobacter panaciterrae</name>
    <dbReference type="NCBI Taxonomy" id="363849"/>
    <lineage>
        <taxon>Bacteria</taxon>
        <taxon>Pseudomonadati</taxon>
        <taxon>Bacteroidota</taxon>
        <taxon>Sphingobacteriia</taxon>
        <taxon>Sphingobacteriales</taxon>
        <taxon>Sphingobacteriaceae</taxon>
        <taxon>Pedobacter</taxon>
    </lineage>
</organism>
<evidence type="ECO:0000256" key="1">
    <source>
        <dbReference type="ARBA" id="ARBA00023015"/>
    </source>
</evidence>
<gene>
    <name evidence="5" type="ORF">WAE58_20825</name>
</gene>
<proteinExistence type="predicted"/>
<dbReference type="PANTHER" id="PTHR43280:SF2">
    <property type="entry name" value="HTH-TYPE TRANSCRIPTIONAL REGULATOR EXSA"/>
    <property type="match status" value="1"/>
</dbReference>
<evidence type="ECO:0000313" key="5">
    <source>
        <dbReference type="EMBL" id="MEJ2904902.1"/>
    </source>
</evidence>
<dbReference type="SMART" id="SM00342">
    <property type="entry name" value="HTH_ARAC"/>
    <property type="match status" value="1"/>
</dbReference>
<dbReference type="Proteomes" id="UP001378956">
    <property type="component" value="Unassembled WGS sequence"/>
</dbReference>
<evidence type="ECO:0000313" key="6">
    <source>
        <dbReference type="Proteomes" id="UP001378956"/>
    </source>
</evidence>
<reference evidence="5 6" key="1">
    <citation type="submission" date="2024-03" db="EMBL/GenBank/DDBJ databases">
        <title>Sequence of Lycoming College Course Isolates.</title>
        <authorList>
            <person name="Plotts O."/>
            <person name="Newman J."/>
        </authorList>
    </citation>
    <scope>NUCLEOTIDE SEQUENCE [LARGE SCALE GENOMIC DNA]</scope>
    <source>
        <strain evidence="5 6">CJB-3</strain>
    </source>
</reference>
<sequence>MKIHKEFANKNSIDIRSMSSNSWQKKEEHFTIKAVLSGQQYFKFRRKEIMLFPDNFMLLAPDTDYTSAVESDEMVKVLSISITKEFLSAFKTENGVDDDFFVGTMLPQEAFPYQSIYPLAGDMQYNLLNMYKQIQAKNEDETLMNEYIRHFLKIYYSAYYKNYKASVDALDCVRADTKKEIFKRVCLAKEFISNNYNRNFNLEDVASASFLSVNHLLRTFKQVFGMSPYQYLMLTRLNRAKNLLSTENGPINEIAFAVGYESTSSFIRVFKAQFKLSPLKYRKALFQVE</sequence>
<dbReference type="RefSeq" id="WP_288882651.1">
    <property type="nucleotide sequence ID" value="NZ_CBFGNQ010000008.1"/>
</dbReference>
<keyword evidence="1" id="KW-0805">Transcription regulation</keyword>
<protein>
    <submittedName>
        <fullName evidence="5">AraC family transcriptional regulator</fullName>
    </submittedName>
</protein>
<dbReference type="PRINTS" id="PR00032">
    <property type="entry name" value="HTHARAC"/>
</dbReference>
<dbReference type="InterPro" id="IPR018060">
    <property type="entry name" value="HTH_AraC"/>
</dbReference>
<dbReference type="PANTHER" id="PTHR43280">
    <property type="entry name" value="ARAC-FAMILY TRANSCRIPTIONAL REGULATOR"/>
    <property type="match status" value="1"/>
</dbReference>
<dbReference type="PROSITE" id="PS00041">
    <property type="entry name" value="HTH_ARAC_FAMILY_1"/>
    <property type="match status" value="1"/>
</dbReference>
<accession>A0ABU8NRM5</accession>
<dbReference type="SUPFAM" id="SSF46689">
    <property type="entry name" value="Homeodomain-like"/>
    <property type="match status" value="2"/>
</dbReference>
<evidence type="ECO:0000256" key="2">
    <source>
        <dbReference type="ARBA" id="ARBA00023125"/>
    </source>
</evidence>
<keyword evidence="6" id="KW-1185">Reference proteome</keyword>
<name>A0ABU8NRM5_9SPHI</name>
<keyword evidence="3" id="KW-0804">Transcription</keyword>